<evidence type="ECO:0000313" key="1">
    <source>
        <dbReference type="EnsemblMetazoa" id="GPAI017535-PA"/>
    </source>
</evidence>
<sequence length="129" mass="15302">MTRQKALVYISSHILVDLLDVIVQKTRPRKLKKVQPLYDVYQREVELNLWEPINRYWAECYEACKIASKKRGTLQADNRALFQSKDSDIKLKKKYCTIDIYNLCDVMPHFYKGILVCSDWQHILEGYSL</sequence>
<keyword evidence="2" id="KW-1185">Reference proteome</keyword>
<proteinExistence type="predicted"/>
<dbReference type="AlphaFoldDB" id="A0A1A9ZKE2"/>
<reference evidence="1" key="2">
    <citation type="submission" date="2020-05" db="UniProtKB">
        <authorList>
            <consortium name="EnsemblMetazoa"/>
        </authorList>
    </citation>
    <scope>IDENTIFICATION</scope>
    <source>
        <strain evidence="1">IAEA</strain>
    </source>
</reference>
<protein>
    <submittedName>
        <fullName evidence="1">Uncharacterized protein</fullName>
    </submittedName>
</protein>
<evidence type="ECO:0000313" key="2">
    <source>
        <dbReference type="Proteomes" id="UP000092445"/>
    </source>
</evidence>
<name>A0A1A9ZKE2_GLOPL</name>
<accession>A0A1A9ZKE2</accession>
<dbReference type="STRING" id="7398.A0A1A9ZKE2"/>
<organism evidence="1 2">
    <name type="scientific">Glossina pallidipes</name>
    <name type="common">Tsetse fly</name>
    <dbReference type="NCBI Taxonomy" id="7398"/>
    <lineage>
        <taxon>Eukaryota</taxon>
        <taxon>Metazoa</taxon>
        <taxon>Ecdysozoa</taxon>
        <taxon>Arthropoda</taxon>
        <taxon>Hexapoda</taxon>
        <taxon>Insecta</taxon>
        <taxon>Pterygota</taxon>
        <taxon>Neoptera</taxon>
        <taxon>Endopterygota</taxon>
        <taxon>Diptera</taxon>
        <taxon>Brachycera</taxon>
        <taxon>Muscomorpha</taxon>
        <taxon>Hippoboscoidea</taxon>
        <taxon>Glossinidae</taxon>
        <taxon>Glossina</taxon>
    </lineage>
</organism>
<dbReference type="VEuPathDB" id="VectorBase:GPAI017535"/>
<reference evidence="2" key="1">
    <citation type="submission" date="2014-03" db="EMBL/GenBank/DDBJ databases">
        <authorList>
            <person name="Aksoy S."/>
            <person name="Warren W."/>
            <person name="Wilson R.K."/>
        </authorList>
    </citation>
    <scope>NUCLEOTIDE SEQUENCE [LARGE SCALE GENOMIC DNA]</scope>
    <source>
        <strain evidence="2">IAEA</strain>
    </source>
</reference>
<dbReference type="EnsemblMetazoa" id="GPAI017535-RA">
    <property type="protein sequence ID" value="GPAI017535-PA"/>
    <property type="gene ID" value="GPAI017535"/>
</dbReference>
<dbReference type="Proteomes" id="UP000092445">
    <property type="component" value="Unassembled WGS sequence"/>
</dbReference>